<keyword evidence="2" id="KW-0812">Transmembrane</keyword>
<evidence type="ECO:0000313" key="7">
    <source>
        <dbReference type="EMBL" id="CAB5074284.1"/>
    </source>
</evidence>
<evidence type="ECO:0000256" key="1">
    <source>
        <dbReference type="SAM" id="MobiDB-lite"/>
    </source>
</evidence>
<dbReference type="EMBL" id="CAFBNJ010000100">
    <property type="protein sequence ID" value="CAB4962283.1"/>
    <property type="molecule type" value="Genomic_DNA"/>
</dbReference>
<dbReference type="InterPro" id="IPR034804">
    <property type="entry name" value="SQR/QFR_C/D"/>
</dbReference>
<feature type="transmembrane region" description="Helical" evidence="2">
    <location>
        <begin position="150"/>
        <end position="172"/>
    </location>
</feature>
<evidence type="ECO:0000313" key="5">
    <source>
        <dbReference type="EMBL" id="CAB4962283.1"/>
    </source>
</evidence>
<organism evidence="3">
    <name type="scientific">freshwater metagenome</name>
    <dbReference type="NCBI Taxonomy" id="449393"/>
    <lineage>
        <taxon>unclassified sequences</taxon>
        <taxon>metagenomes</taxon>
        <taxon>ecological metagenomes</taxon>
    </lineage>
</organism>
<dbReference type="CDD" id="cd03498">
    <property type="entry name" value="SQR_TypeB_2_TM"/>
    <property type="match status" value="1"/>
</dbReference>
<feature type="compositionally biased region" description="Basic and acidic residues" evidence="1">
    <location>
        <begin position="13"/>
        <end position="24"/>
    </location>
</feature>
<feature type="compositionally biased region" description="Basic residues" evidence="1">
    <location>
        <begin position="1"/>
        <end position="12"/>
    </location>
</feature>
<dbReference type="EMBL" id="CAEUNJ010000027">
    <property type="protein sequence ID" value="CAB4371368.1"/>
    <property type="molecule type" value="Genomic_DNA"/>
</dbReference>
<gene>
    <name evidence="4" type="ORF">UFOPK2624_02215</name>
    <name evidence="5" type="ORF">UFOPK3785_01573</name>
    <name evidence="6" type="ORF">UFOPK3927_00129</name>
    <name evidence="3" type="ORF">UFOPK4201_00781</name>
    <name evidence="7" type="ORF">UFOPK4371_00294</name>
</gene>
<dbReference type="Gene3D" id="1.20.1300.10">
    <property type="entry name" value="Fumarate reductase/succinate dehydrogenase, transmembrane subunit"/>
    <property type="match status" value="1"/>
</dbReference>
<accession>A0A6J6ALV6</accession>
<name>A0A6J6ALV6_9ZZZZ</name>
<evidence type="ECO:0000313" key="3">
    <source>
        <dbReference type="EMBL" id="CAB4371368.1"/>
    </source>
</evidence>
<proteinExistence type="predicted"/>
<protein>
    <submittedName>
        <fullName evidence="3">Unannotated protein</fullName>
    </submittedName>
</protein>
<dbReference type="EMBL" id="CAFBRD010000008">
    <property type="protein sequence ID" value="CAB5074284.1"/>
    <property type="molecule type" value="Genomic_DNA"/>
</dbReference>
<keyword evidence="2" id="KW-0472">Membrane</keyword>
<feature type="transmembrane region" description="Helical" evidence="2">
    <location>
        <begin position="202"/>
        <end position="223"/>
    </location>
</feature>
<feature type="transmembrane region" description="Helical" evidence="2">
    <location>
        <begin position="243"/>
        <end position="268"/>
    </location>
</feature>
<dbReference type="GO" id="GO:0016020">
    <property type="term" value="C:membrane"/>
    <property type="evidence" value="ECO:0007669"/>
    <property type="project" value="InterPro"/>
</dbReference>
<evidence type="ECO:0000256" key="2">
    <source>
        <dbReference type="SAM" id="Phobius"/>
    </source>
</evidence>
<keyword evidence="2" id="KW-1133">Transmembrane helix</keyword>
<dbReference type="AlphaFoldDB" id="A0A6J6ALV6"/>
<evidence type="ECO:0000313" key="6">
    <source>
        <dbReference type="EMBL" id="CAB4971524.1"/>
    </source>
</evidence>
<reference evidence="3" key="1">
    <citation type="submission" date="2020-05" db="EMBL/GenBank/DDBJ databases">
        <authorList>
            <person name="Chiriac C."/>
            <person name="Salcher M."/>
            <person name="Ghai R."/>
            <person name="Kavagutti S V."/>
        </authorList>
    </citation>
    <scope>NUCLEOTIDE SEQUENCE</scope>
</reference>
<dbReference type="NCBIfam" id="TIGR02046">
    <property type="entry name" value="sdhC_b558_fam"/>
    <property type="match status" value="1"/>
</dbReference>
<dbReference type="InterPro" id="IPR011138">
    <property type="entry name" value="Cytochrome_b-558"/>
</dbReference>
<evidence type="ECO:0000313" key="4">
    <source>
        <dbReference type="EMBL" id="CAB4729300.1"/>
    </source>
</evidence>
<dbReference type="SUPFAM" id="SSF81343">
    <property type="entry name" value="Fumarate reductase respiratory complex transmembrane subunits"/>
    <property type="match status" value="1"/>
</dbReference>
<sequence length="314" mass="34409">MDASTYRRRPHLGRAEAGKSDRRVRPSPLSVSSVISLGLGSAGRRPVPVTAASKKGLLVTATKEPPALTPDISSPTIRKANRRSNFAIIDLYKSSVGKKWIMALTGIMLMGFVLFHMIGNLKMYLGESHFNEYAEFLRQLLVPIVPPTGVLWILRVGLIGAFALHIQSAYALTRINHKARPVNYKSPRDYVAVNWAARTMRWSGIIVGLFLLWHLADLTWGWANPDFVNGNPYANVASSLDRAPVAALYILANIALGFHLYHGAWSIFQSLGSMSARFNPRHNPLRRGFAAGFAILVAGVNITFPIAVLTGVVG</sequence>
<feature type="transmembrane region" description="Helical" evidence="2">
    <location>
        <begin position="289"/>
        <end position="313"/>
    </location>
</feature>
<dbReference type="EMBL" id="CAEZXY010000207">
    <property type="protein sequence ID" value="CAB4729300.1"/>
    <property type="molecule type" value="Genomic_DNA"/>
</dbReference>
<feature type="transmembrane region" description="Helical" evidence="2">
    <location>
        <begin position="100"/>
        <end position="118"/>
    </location>
</feature>
<dbReference type="EMBL" id="CAFBOK010000008">
    <property type="protein sequence ID" value="CAB4971524.1"/>
    <property type="molecule type" value="Genomic_DNA"/>
</dbReference>
<feature type="region of interest" description="Disordered" evidence="1">
    <location>
        <begin position="1"/>
        <end position="26"/>
    </location>
</feature>